<evidence type="ECO:0000313" key="2">
    <source>
        <dbReference type="EMBL" id="AMD90451.1"/>
    </source>
</evidence>
<sequence length="461" mass="47310">MLSEREVISTLNMLRNEHLDVRTVTLGVSLFDCVSHDLDLFTANVRAKLRRYASQLVAVCDEVGDKYGIPVVNKRISVSPIAVVGAPFGPDGMVRICRALDEAAKEAGVDFLGGFTALVEKGFAKGDRALIEALPDALAQTDRICSSINVASSRSGINMDAVALMGEQILRVAQATAERGGIGCAKLVVFANIPQDVPFMAGAYLGVGEPDVVINVGVSGPGVVKKAIDRALAAGHNEQGGRLTLLDMAEVIKRTAYKVTRVGEMIGTEVARRLGIPFGVADLSLAPTPAVGDSVGEIFQSLGLSSIGAPGSTAVLAMLNDAVKKGGAFASSSVGGLSGAFIPVSEDSSIEAAAMSGRLSIEKLEAMTSVCSVGLDMIAIPGDTPAATISGLIADEMAIGMINHKTTAVRVIPVPGKGVGDEVSFGGLLGKAAIIPVTPGDASGFIGLGGRIPAPIHSLKN</sequence>
<dbReference type="HAMAP" id="MF_01221">
    <property type="entry name" value="UPF0210"/>
    <property type="match status" value="1"/>
</dbReference>
<dbReference type="Pfam" id="PF05167">
    <property type="entry name" value="DUF711"/>
    <property type="match status" value="1"/>
</dbReference>
<dbReference type="CDD" id="cd08025">
    <property type="entry name" value="RNR_PFL_like_DUF711"/>
    <property type="match status" value="1"/>
</dbReference>
<dbReference type="PANTHER" id="PTHR37560">
    <property type="entry name" value="UPF0210 PROTEIN SPR0218"/>
    <property type="match status" value="1"/>
</dbReference>
<dbReference type="PANTHER" id="PTHR37560:SF1">
    <property type="entry name" value="UPF0210 PROTEIN MJ1665"/>
    <property type="match status" value="1"/>
</dbReference>
<dbReference type="InterPro" id="IPR007841">
    <property type="entry name" value="UPF0210"/>
</dbReference>
<accession>A0A120KM65</accession>
<organism evidence="2 3">
    <name type="scientific">Desulfovibrio fairfieldensis</name>
    <dbReference type="NCBI Taxonomy" id="44742"/>
    <lineage>
        <taxon>Bacteria</taxon>
        <taxon>Pseudomonadati</taxon>
        <taxon>Thermodesulfobacteriota</taxon>
        <taxon>Desulfovibrionia</taxon>
        <taxon>Desulfovibrionales</taxon>
        <taxon>Desulfovibrionaceae</taxon>
        <taxon>Desulfovibrio</taxon>
    </lineage>
</organism>
<proteinExistence type="inferred from homology"/>
<comment type="subunit">
    <text evidence="1">Homodimer.</text>
</comment>
<dbReference type="Gene3D" id="3.20.70.20">
    <property type="match status" value="1"/>
</dbReference>
<keyword evidence="3" id="KW-1185">Reference proteome</keyword>
<dbReference type="RefSeq" id="WP_008685875.1">
    <property type="nucleotide sequence ID" value="NZ_CP014229.1"/>
</dbReference>
<dbReference type="NCBIfam" id="NF003700">
    <property type="entry name" value="PRK05313.1"/>
    <property type="match status" value="1"/>
</dbReference>
<dbReference type="KEGG" id="dfi:AXF13_10170"/>
<evidence type="ECO:0000256" key="1">
    <source>
        <dbReference type="HAMAP-Rule" id="MF_01221"/>
    </source>
</evidence>
<dbReference type="Proteomes" id="UP000069241">
    <property type="component" value="Chromosome"/>
</dbReference>
<dbReference type="SUPFAM" id="SSF51998">
    <property type="entry name" value="PFL-like glycyl radical enzymes"/>
    <property type="match status" value="1"/>
</dbReference>
<dbReference type="EMBL" id="CP014229">
    <property type="protein sequence ID" value="AMD90451.1"/>
    <property type="molecule type" value="Genomic_DNA"/>
</dbReference>
<protein>
    <recommendedName>
        <fullName evidence="1">UPF0210 protein AXF13_10170</fullName>
    </recommendedName>
</protein>
<dbReference type="AlphaFoldDB" id="A0A120KM65"/>
<dbReference type="STRING" id="44742.AXF13_10170"/>
<reference evidence="3" key="1">
    <citation type="submission" date="2016-02" db="EMBL/GenBank/DDBJ databases">
        <authorList>
            <person name="Holder M.E."/>
            <person name="Ajami N.J."/>
            <person name="Petrosino J.F."/>
        </authorList>
    </citation>
    <scope>NUCLEOTIDE SEQUENCE [LARGE SCALE GENOMIC DNA]</scope>
    <source>
        <strain evidence="3">CCUG 45958</strain>
    </source>
</reference>
<gene>
    <name evidence="2" type="ORF">AXF13_10170</name>
</gene>
<name>A0A120KM65_9BACT</name>
<evidence type="ECO:0000313" key="3">
    <source>
        <dbReference type="Proteomes" id="UP000069241"/>
    </source>
</evidence>
<comment type="similarity">
    <text evidence="1">Belongs to the UPF0210 family.</text>
</comment>